<dbReference type="STRING" id="1073999.AFK62_09285"/>
<protein>
    <submittedName>
        <fullName evidence="1">Uncharacterized protein</fullName>
    </submittedName>
</protein>
<gene>
    <name evidence="1" type="ORF">BN137_543</name>
</gene>
<dbReference type="InterPro" id="IPR047676">
    <property type="entry name" value="FxLYD_dom"/>
</dbReference>
<evidence type="ECO:0000313" key="1">
    <source>
        <dbReference type="EMBL" id="CCJ71206.1"/>
    </source>
</evidence>
<dbReference type="EMBL" id="CAKW01000020">
    <property type="protein sequence ID" value="CCJ71206.1"/>
    <property type="molecule type" value="Genomic_DNA"/>
</dbReference>
<organism evidence="1 2">
    <name type="scientific">Cronobacter condimenti 1330</name>
    <dbReference type="NCBI Taxonomy" id="1073999"/>
    <lineage>
        <taxon>Bacteria</taxon>
        <taxon>Pseudomonadati</taxon>
        <taxon>Pseudomonadota</taxon>
        <taxon>Gammaproteobacteria</taxon>
        <taxon>Enterobacterales</taxon>
        <taxon>Enterobacteriaceae</taxon>
        <taxon>Cronobacter</taxon>
    </lineage>
</organism>
<dbReference type="Proteomes" id="UP000009340">
    <property type="component" value="Unassembled WGS sequence"/>
</dbReference>
<sequence>MPTAQADVAPVAIAGLHSVALTDVHFVKSEAGKLRIEGMVKNLTDHSFRQVYVAFNLLRNGMVVGYTTAITFHLAPDETWLFQAPCRTRVFKPDHFRLAELSAIP</sequence>
<accession>K7ZXX7</accession>
<dbReference type="eggNOG" id="ENOG5034B59">
    <property type="taxonomic scope" value="Bacteria"/>
</dbReference>
<reference evidence="1" key="1">
    <citation type="submission" date="2012-07" db="EMBL/GenBank/DDBJ databases">
        <authorList>
            <person name="Cummings C."/>
        </authorList>
    </citation>
    <scope>NUCLEOTIDE SEQUENCE</scope>
    <source>
        <strain evidence="1">1330</strain>
    </source>
</reference>
<name>K7ZXX7_9ENTR</name>
<proteinExistence type="predicted"/>
<evidence type="ECO:0000313" key="2">
    <source>
        <dbReference type="Proteomes" id="UP000009340"/>
    </source>
</evidence>
<dbReference type="AlphaFoldDB" id="K7ZXX7"/>
<comment type="caution">
    <text evidence="1">The sequence shown here is derived from an EMBL/GenBank/DDBJ whole genome shotgun (WGS) entry which is preliminary data.</text>
</comment>
<dbReference type="NCBIfam" id="NF038353">
    <property type="entry name" value="FxLYD_dom"/>
    <property type="match status" value="1"/>
</dbReference>